<dbReference type="GO" id="GO:0006893">
    <property type="term" value="P:Golgi to plasma membrane transport"/>
    <property type="evidence" value="ECO:0007669"/>
    <property type="project" value="TreeGrafter"/>
</dbReference>
<dbReference type="Pfam" id="PF16528">
    <property type="entry name" value="Exo84_C"/>
    <property type="match status" value="1"/>
</dbReference>
<name>A0A445K0H8_GLYSO</name>
<dbReference type="PANTHER" id="PTHR21426">
    <property type="entry name" value="EXOCYST COMPLEX COMPONENT 8"/>
    <property type="match status" value="1"/>
</dbReference>
<evidence type="ECO:0000313" key="6">
    <source>
        <dbReference type="EMBL" id="RZC04128.1"/>
    </source>
</evidence>
<proteinExistence type="inferred from homology"/>
<feature type="domain" description="Exocyst component Exo84 C-terminal" evidence="5">
    <location>
        <begin position="139"/>
        <end position="341"/>
    </location>
</feature>
<keyword evidence="2" id="KW-0813">Transport</keyword>
<feature type="region of interest" description="Disordered" evidence="4">
    <location>
        <begin position="735"/>
        <end position="779"/>
    </location>
</feature>
<evidence type="ECO:0000259" key="5">
    <source>
        <dbReference type="Pfam" id="PF16528"/>
    </source>
</evidence>
<keyword evidence="3" id="KW-0268">Exocytosis</keyword>
<dbReference type="SUPFAM" id="SSF74788">
    <property type="entry name" value="Cullin repeat-like"/>
    <property type="match status" value="1"/>
</dbReference>
<dbReference type="EMBL" id="QZWG01000007">
    <property type="protein sequence ID" value="RZC04128.1"/>
    <property type="molecule type" value="Genomic_DNA"/>
</dbReference>
<evidence type="ECO:0000256" key="1">
    <source>
        <dbReference type="ARBA" id="ARBA00007210"/>
    </source>
</evidence>
<dbReference type="Gene3D" id="1.20.58.1210">
    <property type="entry name" value="Exo84p, N-terminal helical domain"/>
    <property type="match status" value="1"/>
</dbReference>
<feature type="compositionally biased region" description="Low complexity" evidence="4">
    <location>
        <begin position="744"/>
        <end position="766"/>
    </location>
</feature>
<dbReference type="InterPro" id="IPR016159">
    <property type="entry name" value="Cullin_repeat-like_dom_sf"/>
</dbReference>
<dbReference type="InterPro" id="IPR033961">
    <property type="entry name" value="Exo84"/>
</dbReference>
<dbReference type="Proteomes" id="UP000289340">
    <property type="component" value="Chromosome 7"/>
</dbReference>
<reference evidence="6 7" key="1">
    <citation type="submission" date="2018-09" db="EMBL/GenBank/DDBJ databases">
        <title>A high-quality reference genome of wild soybean provides a powerful tool to mine soybean genomes.</title>
        <authorList>
            <person name="Xie M."/>
            <person name="Chung C.Y.L."/>
            <person name="Li M.-W."/>
            <person name="Wong F.-L."/>
            <person name="Chan T.-F."/>
            <person name="Lam H.-M."/>
        </authorList>
    </citation>
    <scope>NUCLEOTIDE SEQUENCE [LARGE SCALE GENOMIC DNA]</scope>
    <source>
        <strain evidence="7">cv. W05</strain>
        <tissue evidence="6">Hypocotyl of etiolated seedlings</tissue>
    </source>
</reference>
<evidence type="ECO:0000256" key="4">
    <source>
        <dbReference type="SAM" id="MobiDB-lite"/>
    </source>
</evidence>
<sequence>MESSEEEEDFPSIESIIPQSKVDSLYQSQTEKGIRKLCCELLDLKDAVENLCGNMHSKFLAFLRISEEAVEVKHELIELQKHISAQGILVQDLMTGVCRELDEWNQSSNDVSEIQQEPELPELLEPLPNERNDKKILFLETIDVLLAEHKFEETLEALDAEEKNSAELKGSGNNSSDDVSSYKSALLERKAMLEDQLVGIAEQPSVSFPELKTALNGLTKLGKGPLAHQLMLKFYQSHLQKRIEALLPSSSLCPETFPSTLSKIVFSVISLTIKESALIFGDNPVYTNRIVQWAEWEIEYFVRVVKENAPSSETVSALRAASIGIQASLNYCSILESQGLKLSKLLLVLLRPSIEEVLESNFRRARRVVLDMAESAECCPLSPQFASSLSAIASSSNSMLVESGMRFMHIVEEILEQLTPMASLHFGGNVLNRILQLFDKYMDALIRALPGPSDDDNLPELKEVVLFRAETDSEQLAILGIAFTILDELLPNAVLSRWMLQSESKAKEPNSGVTENVSFNTNASVELKEWRKHLQHSFDKLRDHFCRQYIVTFIYSREGKTRLNAHIYLSDNRDDLYWDSGPLPSLPFQALFAKLQQLATVAGDVLLGKEKIQKMLLARLTETVVMWLSDEQEFWGVLEDKSAPLKPLGLQQLILDMHFTVEIARFAGYPSRHIHQIASAITARAIRTFSARGIDPQSALPEDEWFVETAKSAINKLLLGVSGSEASDTDEDHIIDHHDEVVSDSDTVSSLSSMESTESFASASMAELDSPSNLSDPDN</sequence>
<protein>
    <submittedName>
        <fullName evidence="6">Exocyst complex component EXO84C</fullName>
    </submittedName>
</protein>
<evidence type="ECO:0000313" key="7">
    <source>
        <dbReference type="Proteomes" id="UP000289340"/>
    </source>
</evidence>
<dbReference type="PANTHER" id="PTHR21426:SF2">
    <property type="entry name" value="EXOCYST COMPLEX COMPONENT EXO84C"/>
    <property type="match status" value="1"/>
</dbReference>
<comment type="similarity">
    <text evidence="1">Belongs to the EXO84 family.</text>
</comment>
<dbReference type="Gramene" id="XM_028385587.1">
    <property type="protein sequence ID" value="XP_028241388.1"/>
    <property type="gene ID" value="LOC114419799"/>
</dbReference>
<dbReference type="GO" id="GO:0000145">
    <property type="term" value="C:exocyst"/>
    <property type="evidence" value="ECO:0007669"/>
    <property type="project" value="InterPro"/>
</dbReference>
<dbReference type="GO" id="GO:0006887">
    <property type="term" value="P:exocytosis"/>
    <property type="evidence" value="ECO:0007669"/>
    <property type="project" value="UniProtKB-KW"/>
</dbReference>
<dbReference type="GO" id="GO:0008104">
    <property type="term" value="P:intracellular protein localization"/>
    <property type="evidence" value="ECO:0007669"/>
    <property type="project" value="TreeGrafter"/>
</dbReference>
<accession>A0A445K0H8</accession>
<organism evidence="6 7">
    <name type="scientific">Glycine soja</name>
    <name type="common">Wild soybean</name>
    <dbReference type="NCBI Taxonomy" id="3848"/>
    <lineage>
        <taxon>Eukaryota</taxon>
        <taxon>Viridiplantae</taxon>
        <taxon>Streptophyta</taxon>
        <taxon>Embryophyta</taxon>
        <taxon>Tracheophyta</taxon>
        <taxon>Spermatophyta</taxon>
        <taxon>Magnoliopsida</taxon>
        <taxon>eudicotyledons</taxon>
        <taxon>Gunneridae</taxon>
        <taxon>Pentapetalae</taxon>
        <taxon>rosids</taxon>
        <taxon>fabids</taxon>
        <taxon>Fabales</taxon>
        <taxon>Fabaceae</taxon>
        <taxon>Papilionoideae</taxon>
        <taxon>50 kb inversion clade</taxon>
        <taxon>NPAAA clade</taxon>
        <taxon>indigoferoid/millettioid clade</taxon>
        <taxon>Phaseoleae</taxon>
        <taxon>Glycine</taxon>
        <taxon>Glycine subgen. Soja</taxon>
    </lineage>
</organism>
<keyword evidence="7" id="KW-1185">Reference proteome</keyword>
<dbReference type="InterPro" id="IPR042561">
    <property type="entry name" value="Exo84_C_1"/>
</dbReference>
<dbReference type="FunFam" id="1.20.58.1210:FF:000004">
    <property type="entry name" value="Exocyst complex component EXO84C"/>
    <property type="match status" value="1"/>
</dbReference>
<gene>
    <name evidence="6" type="ORF">D0Y65_018658</name>
</gene>
<comment type="caution">
    <text evidence="6">The sequence shown here is derived from an EMBL/GenBank/DDBJ whole genome shotgun (WGS) entry which is preliminary data.</text>
</comment>
<dbReference type="AlphaFoldDB" id="A0A445K0H8"/>
<evidence type="ECO:0000256" key="2">
    <source>
        <dbReference type="ARBA" id="ARBA00022448"/>
    </source>
</evidence>
<evidence type="ECO:0000256" key="3">
    <source>
        <dbReference type="ARBA" id="ARBA00022483"/>
    </source>
</evidence>
<dbReference type="InterPro" id="IPR032403">
    <property type="entry name" value="Exo84_C"/>
</dbReference>
<feature type="compositionally biased region" description="Polar residues" evidence="4">
    <location>
        <begin position="770"/>
        <end position="779"/>
    </location>
</feature>